<comment type="caution">
    <text evidence="8">The sequence shown here is derived from an EMBL/GenBank/DDBJ whole genome shotgun (WGS) entry which is preliminary data.</text>
</comment>
<proteinExistence type="inferred from homology"/>
<keyword evidence="9" id="KW-1185">Reference proteome</keyword>
<organism evidence="8 9">
    <name type="scientific">Cryphonectria parasitica (strain ATCC 38755 / EP155)</name>
    <dbReference type="NCBI Taxonomy" id="660469"/>
    <lineage>
        <taxon>Eukaryota</taxon>
        <taxon>Fungi</taxon>
        <taxon>Dikarya</taxon>
        <taxon>Ascomycota</taxon>
        <taxon>Pezizomycotina</taxon>
        <taxon>Sordariomycetes</taxon>
        <taxon>Sordariomycetidae</taxon>
        <taxon>Diaporthales</taxon>
        <taxon>Cryphonectriaceae</taxon>
        <taxon>Cryphonectria-Endothia species complex</taxon>
        <taxon>Cryphonectria</taxon>
    </lineage>
</organism>
<evidence type="ECO:0000313" key="9">
    <source>
        <dbReference type="Proteomes" id="UP000803844"/>
    </source>
</evidence>
<dbReference type="Pfam" id="PF01408">
    <property type="entry name" value="GFO_IDH_MocA"/>
    <property type="match status" value="1"/>
</dbReference>
<accession>A0A9P5CNC6</accession>
<dbReference type="GO" id="GO:0000166">
    <property type="term" value="F:nucleotide binding"/>
    <property type="evidence" value="ECO:0007669"/>
    <property type="project" value="InterPro"/>
</dbReference>
<evidence type="ECO:0000256" key="3">
    <source>
        <dbReference type="ARBA" id="ARBA00038984"/>
    </source>
</evidence>
<dbReference type="EMBL" id="MU032348">
    <property type="protein sequence ID" value="KAF3764177.1"/>
    <property type="molecule type" value="Genomic_DNA"/>
</dbReference>
<dbReference type="InterPro" id="IPR050984">
    <property type="entry name" value="Gfo/Idh/MocA_domain"/>
</dbReference>
<dbReference type="AlphaFoldDB" id="A0A9P5CNC6"/>
<gene>
    <name evidence="8" type="ORF">M406DRAFT_339855</name>
</gene>
<dbReference type="InterPro" id="IPR036291">
    <property type="entry name" value="NAD(P)-bd_dom_sf"/>
</dbReference>
<dbReference type="PANTHER" id="PTHR22604">
    <property type="entry name" value="OXIDOREDUCTASES"/>
    <property type="match status" value="1"/>
</dbReference>
<dbReference type="GO" id="GO:0047837">
    <property type="term" value="F:D-xylose 1-dehydrogenase (NADP+) activity"/>
    <property type="evidence" value="ECO:0007669"/>
    <property type="project" value="UniProtKB-EC"/>
</dbReference>
<protein>
    <recommendedName>
        <fullName evidence="3">D-xylose 1-dehydrogenase (NADP(+), D-xylono-1,5-lactone-forming)</fullName>
        <ecNumber evidence="3">1.1.1.179</ecNumber>
    </recommendedName>
    <alternativeName>
        <fullName evidence="4">D-xylose-NADP dehydrogenase</fullName>
    </alternativeName>
</protein>
<evidence type="ECO:0000256" key="1">
    <source>
        <dbReference type="ARBA" id="ARBA00010928"/>
    </source>
</evidence>
<dbReference type="PANTHER" id="PTHR22604:SF105">
    <property type="entry name" value="TRANS-1,2-DIHYDROBENZENE-1,2-DIOL DEHYDROGENASE"/>
    <property type="match status" value="1"/>
</dbReference>
<dbReference type="GeneID" id="63838622"/>
<evidence type="ECO:0000313" key="8">
    <source>
        <dbReference type="EMBL" id="KAF3764177.1"/>
    </source>
</evidence>
<reference evidence="8" key="1">
    <citation type="journal article" date="2020" name="Phytopathology">
        <title>Genome sequence of the chestnut blight fungus Cryphonectria parasitica EP155: A fundamental resource for an archetypical invasive plant pathogen.</title>
        <authorList>
            <person name="Crouch J.A."/>
            <person name="Dawe A."/>
            <person name="Aerts A."/>
            <person name="Barry K."/>
            <person name="Churchill A.C.L."/>
            <person name="Grimwood J."/>
            <person name="Hillman B."/>
            <person name="Milgroom M.G."/>
            <person name="Pangilinan J."/>
            <person name="Smith M."/>
            <person name="Salamov A."/>
            <person name="Schmutz J."/>
            <person name="Yadav J."/>
            <person name="Grigoriev I.V."/>
            <person name="Nuss D."/>
        </authorList>
    </citation>
    <scope>NUCLEOTIDE SEQUENCE</scope>
    <source>
        <strain evidence="8">EP155</strain>
    </source>
</reference>
<dbReference type="EC" id="1.1.1.179" evidence="3"/>
<name>A0A9P5CNC6_CRYP1</name>
<dbReference type="Proteomes" id="UP000803844">
    <property type="component" value="Unassembled WGS sequence"/>
</dbReference>
<dbReference type="Gene3D" id="3.30.360.10">
    <property type="entry name" value="Dihydrodipicolinate Reductase, domain 2"/>
    <property type="match status" value="1"/>
</dbReference>
<comment type="similarity">
    <text evidence="1">Belongs to the Gfo/Idh/MocA family.</text>
</comment>
<evidence type="ECO:0000259" key="7">
    <source>
        <dbReference type="Pfam" id="PF22725"/>
    </source>
</evidence>
<dbReference type="InterPro" id="IPR000683">
    <property type="entry name" value="Gfo/Idh/MocA-like_OxRdtase_N"/>
</dbReference>
<evidence type="ECO:0000256" key="2">
    <source>
        <dbReference type="ARBA" id="ARBA00023002"/>
    </source>
</evidence>
<dbReference type="OrthoDB" id="6417021at2759"/>
<keyword evidence="2" id="KW-0560">Oxidoreductase</keyword>
<feature type="domain" description="Gfo/Idh/MocA-like oxidoreductase N-terminal" evidence="6">
    <location>
        <begin position="27"/>
        <end position="134"/>
    </location>
</feature>
<evidence type="ECO:0000259" key="6">
    <source>
        <dbReference type="Pfam" id="PF01408"/>
    </source>
</evidence>
<dbReference type="Pfam" id="PF22725">
    <property type="entry name" value="GFO_IDH_MocA_C3"/>
    <property type="match status" value="1"/>
</dbReference>
<dbReference type="Gene3D" id="3.40.50.720">
    <property type="entry name" value="NAD(P)-binding Rossmann-like Domain"/>
    <property type="match status" value="1"/>
</dbReference>
<feature type="domain" description="GFO/IDH/MocA-like oxidoreductase" evidence="7">
    <location>
        <begin position="186"/>
        <end position="259"/>
    </location>
</feature>
<dbReference type="SUPFAM" id="SSF55347">
    <property type="entry name" value="Glyceraldehyde-3-phosphate dehydrogenase-like, C-terminal domain"/>
    <property type="match status" value="1"/>
</dbReference>
<evidence type="ECO:0000256" key="5">
    <source>
        <dbReference type="ARBA" id="ARBA00049233"/>
    </source>
</evidence>
<sequence>MGASVSCIRRNQLLVSPPVVAKNDGALKIGILGAANIAPIALVNPAKSNPNVIVSAVAARDKTKAIAFAKKHSIENVKDSYDAVLDDPSIDAVYIPLPNGLHYEWALKALNKGKHVLLEKPSTSNAQEAEALFHAPVLSRPNNAPVLLEAFHSRFTPALALFKSVLDQPNIEHAVARVSIPSLLFNEDDIRFQYDLAGGALMDLGTYTVAFLRETFGVEPTECLAADLTRMPPPHEKCDGSFKATLRFPNGGTGEIDGTLRGSNIFFTQGWPSITVTHRPVVVTDHGEQVGEGCEVKKTRSVYFANFMLPPHYHRVDIVDEFVVVKGDSQVVKKFTKKETKKAYTWKEMGRDLPSEPWYSTYGYMLEQFVNKIRGQEGTGIFISHEDSIAQMKALDMIYEKSGLGQRRASIHRL</sequence>
<dbReference type="InterPro" id="IPR055170">
    <property type="entry name" value="GFO_IDH_MocA-like_dom"/>
</dbReference>
<comment type="catalytic activity">
    <reaction evidence="5">
        <text>D-xylose + NADP(+) = D-xylono-1,5-lactone + NADPH + H(+)</text>
        <dbReference type="Rhea" id="RHEA:22000"/>
        <dbReference type="ChEBI" id="CHEBI:15378"/>
        <dbReference type="ChEBI" id="CHEBI:15867"/>
        <dbReference type="ChEBI" id="CHEBI:53455"/>
        <dbReference type="ChEBI" id="CHEBI:57783"/>
        <dbReference type="ChEBI" id="CHEBI:58349"/>
        <dbReference type="EC" id="1.1.1.179"/>
    </reaction>
</comment>
<evidence type="ECO:0000256" key="4">
    <source>
        <dbReference type="ARBA" id="ARBA00042988"/>
    </source>
</evidence>
<dbReference type="SUPFAM" id="SSF51735">
    <property type="entry name" value="NAD(P)-binding Rossmann-fold domains"/>
    <property type="match status" value="1"/>
</dbReference>
<dbReference type="RefSeq" id="XP_040775138.1">
    <property type="nucleotide sequence ID" value="XM_040921493.1"/>
</dbReference>